<sequence length="203" mass="23475">MGYKRRKRNIIQSSHLKIHIACEGPSEESILKDVLKDYKYITVKSIDGGGYGKFTNYVERNKDLYPIFFIVADLDKAQNDESARRLLNEMIKKVNILSNMNTIFLTGPEIEYWVACCIGRPNLTSDDLSAMDYKKGNKVADFISKNHGSYWLGCQSITNNRLYYNKMSHKDKYSIAPENLQNKQSNLVNLLPYIQKMQQDKLN</sequence>
<accession>A0A6N3A933</accession>
<name>A0A6N3A933_9FIRM</name>
<dbReference type="EMBL" id="CACRUX010000022">
    <property type="protein sequence ID" value="VYT86290.1"/>
    <property type="molecule type" value="Genomic_DNA"/>
</dbReference>
<protein>
    <recommendedName>
        <fullName evidence="2">RloB-like protein</fullName>
    </recommendedName>
</protein>
<evidence type="ECO:0008006" key="2">
    <source>
        <dbReference type="Google" id="ProtNLM"/>
    </source>
</evidence>
<organism evidence="1">
    <name type="scientific">Veillonella ratti</name>
    <dbReference type="NCBI Taxonomy" id="103892"/>
    <lineage>
        <taxon>Bacteria</taxon>
        <taxon>Bacillati</taxon>
        <taxon>Bacillota</taxon>
        <taxon>Negativicutes</taxon>
        <taxon>Veillonellales</taxon>
        <taxon>Veillonellaceae</taxon>
        <taxon>Veillonella</taxon>
    </lineage>
</organism>
<evidence type="ECO:0000313" key="1">
    <source>
        <dbReference type="EMBL" id="VYT86290.1"/>
    </source>
</evidence>
<proteinExistence type="predicted"/>
<dbReference type="AlphaFoldDB" id="A0A6N3A933"/>
<reference evidence="1" key="1">
    <citation type="submission" date="2019-11" db="EMBL/GenBank/DDBJ databases">
        <authorList>
            <person name="Feng L."/>
        </authorList>
    </citation>
    <scope>NUCLEOTIDE SEQUENCE</scope>
    <source>
        <strain evidence="1">VrattiLFYP33</strain>
    </source>
</reference>
<dbReference type="RefSeq" id="WP_021841297.1">
    <property type="nucleotide sequence ID" value="NZ_CACRUX010000022.1"/>
</dbReference>
<gene>
    <name evidence="1" type="ORF">VRLFYP33_00639</name>
</gene>